<dbReference type="EMBL" id="MT143987">
    <property type="protein sequence ID" value="QJA45235.1"/>
    <property type="molecule type" value="Genomic_DNA"/>
</dbReference>
<evidence type="ECO:0000313" key="2">
    <source>
        <dbReference type="EMBL" id="QJA67814.1"/>
    </source>
</evidence>
<accession>A0A6H1ZD93</accession>
<dbReference type="EMBL" id="MT145191">
    <property type="protein sequence ID" value="QJI04879.1"/>
    <property type="molecule type" value="Genomic_DNA"/>
</dbReference>
<dbReference type="AlphaFoldDB" id="A0A6H1ZD93"/>
<proteinExistence type="predicted"/>
<organism evidence="1">
    <name type="scientific">viral metagenome</name>
    <dbReference type="NCBI Taxonomy" id="1070528"/>
    <lineage>
        <taxon>unclassified sequences</taxon>
        <taxon>metagenomes</taxon>
        <taxon>organismal metagenomes</taxon>
    </lineage>
</organism>
<evidence type="ECO:0000313" key="1">
    <source>
        <dbReference type="EMBL" id="QJA45235.1"/>
    </source>
</evidence>
<evidence type="ECO:0000313" key="3">
    <source>
        <dbReference type="EMBL" id="QJI04879.1"/>
    </source>
</evidence>
<gene>
    <name evidence="3" type="ORF">MM415A00124_0054</name>
    <name evidence="2" type="ORF">MM415B00156_0054</name>
    <name evidence="1" type="ORF">TM448A00198_0050</name>
</gene>
<sequence>MTQIANLGISVDTADVDRAVSALDRLSDAAERASAALEKLAGQPHGGLLLESVGEITHLTIKPAVEVFIEADPGIAGLQMAAMTRPDAKPVQRTRPR</sequence>
<reference evidence="1" key="1">
    <citation type="submission" date="2020-03" db="EMBL/GenBank/DDBJ databases">
        <title>The deep terrestrial virosphere.</title>
        <authorList>
            <person name="Holmfeldt K."/>
            <person name="Nilsson E."/>
            <person name="Simone D."/>
            <person name="Lopez-Fernandez M."/>
            <person name="Wu X."/>
            <person name="de Brujin I."/>
            <person name="Lundin D."/>
            <person name="Andersson A."/>
            <person name="Bertilsson S."/>
            <person name="Dopson M."/>
        </authorList>
    </citation>
    <scope>NUCLEOTIDE SEQUENCE</scope>
    <source>
        <strain evidence="3">MM415A00124</strain>
        <strain evidence="2">MM415B00156</strain>
        <strain evidence="1">TM448A00198</strain>
    </source>
</reference>
<name>A0A6H1ZD93_9ZZZZ</name>
<dbReference type="EMBL" id="MT141576">
    <property type="protein sequence ID" value="QJA67814.1"/>
    <property type="molecule type" value="Genomic_DNA"/>
</dbReference>
<protein>
    <submittedName>
        <fullName evidence="1">Uncharacterized protein</fullName>
    </submittedName>
</protein>